<gene>
    <name evidence="5" type="primary">RE1_903</name>
    <name evidence="5" type="ORF">CK203_016112</name>
</gene>
<dbReference type="Pfam" id="PF13976">
    <property type="entry name" value="gag_pre-integrs"/>
    <property type="match status" value="1"/>
</dbReference>
<name>A0A438JMY0_VITVI</name>
<dbReference type="Pfam" id="PF22936">
    <property type="entry name" value="Pol_BBD"/>
    <property type="match status" value="1"/>
</dbReference>
<sequence length="721" mass="83108">MATNSISLLAPQIFAGENYQIWSVKMQTYLEAFDLWEVVAEDKPIAPLPTNPTLAQIKPHTEEKTKKFKAKTLIQNSVVDSVFHRIMNCRIVKEAWDKVKLESLGEEFPDARIVEKVLVTLPERFESKISSLKESRDLSQISLAELMNALQSQEQSRALRQENIIEVDAHNMCHNATIFKDLGKTYNSTMKVGNGGYVDVKGRGTIVVKTNSGIKLISDVLFVPDISQNLLSVGQMLEKQYSLQFKDNQCIIFYPYEKKLLSVKMKSKSFTINWENDAKYAYARVTQSVSDLWHKRFGHYNQRSLVELKKLELVEDMPNVSNEAQICEICQQGKQARLLTKSMKNKTPYEAWYGVKPSINHLKIFGSICYYHVPEPKRSKLDNRAQKGILIGYETSTKGYRIFCLQTNKVVLSRNVKIDEMTTWDWKNKKYAQSDVDFDNHEDFQTSESVDDFPVRGIRSLEDIYQRCSLAIIEPTSYVEAKDSEAWRRAMQEEMKMINKNETWQRGLCIPFKEDIVWLEQAPRAWYETMDKHLNKLDDMLVIGNQPGLIQSFKDEMNKVFEMTDLGVMKYFLGMEVMQSCLGIFICQQKYAMDMLKKFKMQDCKPVSTPMTTNEKLSKDDDSEKIDEDLYRSLIGSLLYLTTIRPDILFAVSVLSMFMHSPSEKHFSATKRVLRYIKGTIALGVQFSKSAEGDLKLLGYSDNDWGVVLMIQEVLQDTYSP</sequence>
<dbReference type="InterPro" id="IPR057670">
    <property type="entry name" value="SH3_retrovirus"/>
</dbReference>
<organism evidence="5 6">
    <name type="scientific">Vitis vinifera</name>
    <name type="common">Grape</name>
    <dbReference type="NCBI Taxonomy" id="29760"/>
    <lineage>
        <taxon>Eukaryota</taxon>
        <taxon>Viridiplantae</taxon>
        <taxon>Streptophyta</taxon>
        <taxon>Embryophyta</taxon>
        <taxon>Tracheophyta</taxon>
        <taxon>Spermatophyta</taxon>
        <taxon>Magnoliopsida</taxon>
        <taxon>eudicotyledons</taxon>
        <taxon>Gunneridae</taxon>
        <taxon>Pentapetalae</taxon>
        <taxon>rosids</taxon>
        <taxon>Vitales</taxon>
        <taxon>Vitaceae</taxon>
        <taxon>Viteae</taxon>
        <taxon>Vitis</taxon>
    </lineage>
</organism>
<evidence type="ECO:0000313" key="5">
    <source>
        <dbReference type="EMBL" id="RVX10313.1"/>
    </source>
</evidence>
<dbReference type="Proteomes" id="UP000288805">
    <property type="component" value="Unassembled WGS sequence"/>
</dbReference>
<dbReference type="Pfam" id="PF14223">
    <property type="entry name" value="Retrotran_gag_2"/>
    <property type="match status" value="1"/>
</dbReference>
<feature type="domain" description="Reverse transcriptase Ty1/copia-type" evidence="1">
    <location>
        <begin position="537"/>
        <end position="612"/>
    </location>
</feature>
<feature type="domain" description="GAG-pre-integrase" evidence="2">
    <location>
        <begin position="277"/>
        <end position="335"/>
    </location>
</feature>
<reference evidence="5 6" key="1">
    <citation type="journal article" date="2018" name="PLoS Genet.">
        <title>Population sequencing reveals clonal diversity and ancestral inbreeding in the grapevine cultivar Chardonnay.</title>
        <authorList>
            <person name="Roach M.J."/>
            <person name="Johnson D.L."/>
            <person name="Bohlmann J."/>
            <person name="van Vuuren H.J."/>
            <person name="Jones S.J."/>
            <person name="Pretorius I.S."/>
            <person name="Schmidt S.A."/>
            <person name="Borneman A.R."/>
        </authorList>
    </citation>
    <scope>NUCLEOTIDE SEQUENCE [LARGE SCALE GENOMIC DNA]</scope>
    <source>
        <strain evidence="6">cv. Chardonnay</strain>
        <tissue evidence="5">Leaf</tissue>
    </source>
</reference>
<evidence type="ECO:0000259" key="3">
    <source>
        <dbReference type="Pfam" id="PF22936"/>
    </source>
</evidence>
<feature type="domain" description="Retrovirus-related Pol polyprotein from transposon TNT 1-94-like beta-barrel" evidence="3">
    <location>
        <begin position="170"/>
        <end position="241"/>
    </location>
</feature>
<dbReference type="AlphaFoldDB" id="A0A438JMY0"/>
<dbReference type="PANTHER" id="PTHR35317">
    <property type="entry name" value="OS04G0629600 PROTEIN"/>
    <property type="match status" value="1"/>
</dbReference>
<dbReference type="Pfam" id="PF25597">
    <property type="entry name" value="SH3_retrovirus"/>
    <property type="match status" value="1"/>
</dbReference>
<evidence type="ECO:0000259" key="1">
    <source>
        <dbReference type="Pfam" id="PF07727"/>
    </source>
</evidence>
<protein>
    <submittedName>
        <fullName evidence="5">Retrovirus-related Pol polyprotein from transposon RE1</fullName>
    </submittedName>
</protein>
<dbReference type="Pfam" id="PF07727">
    <property type="entry name" value="RVT_2"/>
    <property type="match status" value="1"/>
</dbReference>
<dbReference type="EMBL" id="QGNW01000035">
    <property type="protein sequence ID" value="RVX10313.1"/>
    <property type="molecule type" value="Genomic_DNA"/>
</dbReference>
<dbReference type="InterPro" id="IPR054722">
    <property type="entry name" value="PolX-like_BBD"/>
</dbReference>
<feature type="domain" description="Retroviral polymerase SH3-like" evidence="4">
    <location>
        <begin position="367"/>
        <end position="429"/>
    </location>
</feature>
<comment type="caution">
    <text evidence="5">The sequence shown here is derived from an EMBL/GenBank/DDBJ whole genome shotgun (WGS) entry which is preliminary data.</text>
</comment>
<evidence type="ECO:0000259" key="2">
    <source>
        <dbReference type="Pfam" id="PF13976"/>
    </source>
</evidence>
<evidence type="ECO:0000313" key="6">
    <source>
        <dbReference type="Proteomes" id="UP000288805"/>
    </source>
</evidence>
<accession>A0A438JMY0</accession>
<dbReference type="PANTHER" id="PTHR35317:SF31">
    <property type="entry name" value="DUF4219 DOMAIN-CONTAINING PROTEIN"/>
    <property type="match status" value="1"/>
</dbReference>
<dbReference type="InterPro" id="IPR025724">
    <property type="entry name" value="GAG-pre-integrase_dom"/>
</dbReference>
<proteinExistence type="predicted"/>
<dbReference type="InterPro" id="IPR013103">
    <property type="entry name" value="RVT_2"/>
</dbReference>
<evidence type="ECO:0000259" key="4">
    <source>
        <dbReference type="Pfam" id="PF25597"/>
    </source>
</evidence>